<accession>A0ABR2LNV4</accession>
<keyword evidence="3" id="KW-1185">Reference proteome</keyword>
<protein>
    <submittedName>
        <fullName evidence="2">Uncharacterized protein</fullName>
    </submittedName>
</protein>
<keyword evidence="1" id="KW-0732">Signal</keyword>
<evidence type="ECO:0000313" key="3">
    <source>
        <dbReference type="Proteomes" id="UP001412067"/>
    </source>
</evidence>
<reference evidence="2 3" key="1">
    <citation type="journal article" date="2022" name="Nat. Plants">
        <title>Genomes of leafy and leafless Platanthera orchids illuminate the evolution of mycoheterotrophy.</title>
        <authorList>
            <person name="Li M.H."/>
            <person name="Liu K.W."/>
            <person name="Li Z."/>
            <person name="Lu H.C."/>
            <person name="Ye Q.L."/>
            <person name="Zhang D."/>
            <person name="Wang J.Y."/>
            <person name="Li Y.F."/>
            <person name="Zhong Z.M."/>
            <person name="Liu X."/>
            <person name="Yu X."/>
            <person name="Liu D.K."/>
            <person name="Tu X.D."/>
            <person name="Liu B."/>
            <person name="Hao Y."/>
            <person name="Liao X.Y."/>
            <person name="Jiang Y.T."/>
            <person name="Sun W.H."/>
            <person name="Chen J."/>
            <person name="Chen Y.Q."/>
            <person name="Ai Y."/>
            <person name="Zhai J.W."/>
            <person name="Wu S.S."/>
            <person name="Zhou Z."/>
            <person name="Hsiao Y.Y."/>
            <person name="Wu W.L."/>
            <person name="Chen Y.Y."/>
            <person name="Lin Y.F."/>
            <person name="Hsu J.L."/>
            <person name="Li C.Y."/>
            <person name="Wang Z.W."/>
            <person name="Zhao X."/>
            <person name="Zhong W.Y."/>
            <person name="Ma X.K."/>
            <person name="Ma L."/>
            <person name="Huang J."/>
            <person name="Chen G.Z."/>
            <person name="Huang M.Z."/>
            <person name="Huang L."/>
            <person name="Peng D.H."/>
            <person name="Luo Y.B."/>
            <person name="Zou S.Q."/>
            <person name="Chen S.P."/>
            <person name="Lan S."/>
            <person name="Tsai W.C."/>
            <person name="Van de Peer Y."/>
            <person name="Liu Z.J."/>
        </authorList>
    </citation>
    <scope>NUCLEOTIDE SEQUENCE [LARGE SCALE GENOMIC DNA]</scope>
    <source>
        <strain evidence="2">Lor288</strain>
    </source>
</reference>
<feature type="signal peptide" evidence="1">
    <location>
        <begin position="1"/>
        <end position="26"/>
    </location>
</feature>
<name>A0ABR2LNV4_9ASPA</name>
<dbReference type="EMBL" id="JBBWWR010000017">
    <property type="protein sequence ID" value="KAK8946019.1"/>
    <property type="molecule type" value="Genomic_DNA"/>
</dbReference>
<proteinExistence type="predicted"/>
<evidence type="ECO:0000256" key="1">
    <source>
        <dbReference type="SAM" id="SignalP"/>
    </source>
</evidence>
<feature type="chain" id="PRO_5046459886" evidence="1">
    <location>
        <begin position="27"/>
        <end position="115"/>
    </location>
</feature>
<sequence length="115" mass="12785">MEVSPRFIRLLLLILLLSGLGMMARGIKMDCFRRERSEKKTSRPGNCSRRVASLPEALAREVDLAEREGGPASKEKSLPITSQAIFFFNLLHSLLSIAQAIEPSVAPFPPLWPPL</sequence>
<evidence type="ECO:0000313" key="2">
    <source>
        <dbReference type="EMBL" id="KAK8946019.1"/>
    </source>
</evidence>
<gene>
    <name evidence="2" type="ORF">KSP40_PGU021219</name>
</gene>
<comment type="caution">
    <text evidence="2">The sequence shown here is derived from an EMBL/GenBank/DDBJ whole genome shotgun (WGS) entry which is preliminary data.</text>
</comment>
<dbReference type="Proteomes" id="UP001412067">
    <property type="component" value="Unassembled WGS sequence"/>
</dbReference>
<organism evidence="2 3">
    <name type="scientific">Platanthera guangdongensis</name>
    <dbReference type="NCBI Taxonomy" id="2320717"/>
    <lineage>
        <taxon>Eukaryota</taxon>
        <taxon>Viridiplantae</taxon>
        <taxon>Streptophyta</taxon>
        <taxon>Embryophyta</taxon>
        <taxon>Tracheophyta</taxon>
        <taxon>Spermatophyta</taxon>
        <taxon>Magnoliopsida</taxon>
        <taxon>Liliopsida</taxon>
        <taxon>Asparagales</taxon>
        <taxon>Orchidaceae</taxon>
        <taxon>Orchidoideae</taxon>
        <taxon>Orchideae</taxon>
        <taxon>Orchidinae</taxon>
        <taxon>Platanthera</taxon>
    </lineage>
</organism>